<reference evidence="2" key="2">
    <citation type="journal article" date="2021" name="PeerJ">
        <title>Extensive microbial diversity within the chicken gut microbiome revealed by metagenomics and culture.</title>
        <authorList>
            <person name="Gilroy R."/>
            <person name="Ravi A."/>
            <person name="Getino M."/>
            <person name="Pursley I."/>
            <person name="Horton D.L."/>
            <person name="Alikhan N.F."/>
            <person name="Baker D."/>
            <person name="Gharbi K."/>
            <person name="Hall N."/>
            <person name="Watson M."/>
            <person name="Adriaenssens E.M."/>
            <person name="Foster-Nyarko E."/>
            <person name="Jarju S."/>
            <person name="Secka A."/>
            <person name="Antonio M."/>
            <person name="Oren A."/>
            <person name="Chaudhuri R.R."/>
            <person name="La Ragione R."/>
            <person name="Hildebrand F."/>
            <person name="Pallen M.J."/>
        </authorList>
    </citation>
    <scope>NUCLEOTIDE SEQUENCE</scope>
    <source>
        <strain evidence="2">ChiSxjej1B13-7041</strain>
    </source>
</reference>
<evidence type="ECO:0000313" key="2">
    <source>
        <dbReference type="EMBL" id="HIR92069.1"/>
    </source>
</evidence>
<dbReference type="EMBL" id="DVHU01000013">
    <property type="protein sequence ID" value="HIR92069.1"/>
    <property type="molecule type" value="Genomic_DNA"/>
</dbReference>
<dbReference type="NCBIfam" id="TIGR02669">
    <property type="entry name" value="SpoIID_LytB"/>
    <property type="match status" value="1"/>
</dbReference>
<proteinExistence type="predicted"/>
<dbReference type="InterPro" id="IPR013693">
    <property type="entry name" value="SpoIID/LytB_N"/>
</dbReference>
<protein>
    <submittedName>
        <fullName evidence="2">SpoIID/LytB domain-containing protein</fullName>
    </submittedName>
</protein>
<organism evidence="2 3">
    <name type="scientific">Candidatus Egerieimonas intestinavium</name>
    <dbReference type="NCBI Taxonomy" id="2840777"/>
    <lineage>
        <taxon>Bacteria</taxon>
        <taxon>Bacillati</taxon>
        <taxon>Bacillota</taxon>
        <taxon>Clostridia</taxon>
        <taxon>Lachnospirales</taxon>
        <taxon>Lachnospiraceae</taxon>
        <taxon>Lachnospiraceae incertae sedis</taxon>
        <taxon>Candidatus Egerieimonas</taxon>
    </lineage>
</organism>
<sequence length="294" mass="32053">MKERLKFLAAAATVLLLLPCVLTVLLSGRGAVSISRDTDLEGYVAACTYLAAPFAQEEEMLKAQAVLMRSQLYRGAKQGTLEGGQLKDVMVQMQKLQGIPEFDRSYRLCRQAAEATKDQVLAWQGELCPGAFHYLSAGITRDGTEVLQQQEYGYLKSVESQWDIQSPDYLSGKTCSLEELSQALGEELPGLALTEEDLDSLKAAKLDGAGYVLEMQVKDELLPGETFAQALGLSSSCFTVQVLEDKVRFMCKGMGHGLGMSQYGAQQMAIQGASYEEILKTYFPEAEIQTGAGV</sequence>
<accession>A0A9D1EIA3</accession>
<dbReference type="Proteomes" id="UP000886841">
    <property type="component" value="Unassembled WGS sequence"/>
</dbReference>
<evidence type="ECO:0000259" key="1">
    <source>
        <dbReference type="Pfam" id="PF08486"/>
    </source>
</evidence>
<name>A0A9D1EIA3_9FIRM</name>
<gene>
    <name evidence="2" type="ORF">IAB98_01435</name>
</gene>
<dbReference type="Pfam" id="PF08486">
    <property type="entry name" value="SpoIID"/>
    <property type="match status" value="1"/>
</dbReference>
<dbReference type="AlphaFoldDB" id="A0A9D1EIA3"/>
<comment type="caution">
    <text evidence="2">The sequence shown here is derived from an EMBL/GenBank/DDBJ whole genome shotgun (WGS) entry which is preliminary data.</text>
</comment>
<evidence type="ECO:0000313" key="3">
    <source>
        <dbReference type="Proteomes" id="UP000886841"/>
    </source>
</evidence>
<dbReference type="InterPro" id="IPR013486">
    <property type="entry name" value="SpoIID/LytB"/>
</dbReference>
<reference evidence="2" key="1">
    <citation type="submission" date="2020-10" db="EMBL/GenBank/DDBJ databases">
        <authorList>
            <person name="Gilroy R."/>
        </authorList>
    </citation>
    <scope>NUCLEOTIDE SEQUENCE</scope>
    <source>
        <strain evidence="2">ChiSxjej1B13-7041</strain>
    </source>
</reference>
<feature type="domain" description="Sporulation stage II protein D amidase enhancer LytB N-terminal" evidence="1">
    <location>
        <begin position="32"/>
        <end position="122"/>
    </location>
</feature>
<dbReference type="GO" id="GO:0030435">
    <property type="term" value="P:sporulation resulting in formation of a cellular spore"/>
    <property type="evidence" value="ECO:0007669"/>
    <property type="project" value="InterPro"/>
</dbReference>